<evidence type="ECO:0000313" key="1">
    <source>
        <dbReference type="EMBL" id="RXJ71445.1"/>
    </source>
</evidence>
<keyword evidence="2" id="KW-1185">Reference proteome</keyword>
<dbReference type="PANTHER" id="PTHR34801:SF6">
    <property type="entry name" value="SLL1620 PROTEIN"/>
    <property type="match status" value="1"/>
</dbReference>
<dbReference type="Proteomes" id="UP000290287">
    <property type="component" value="Unassembled WGS sequence"/>
</dbReference>
<organism evidence="1 2">
    <name type="scientific">Veronia nyctiphanis</name>
    <dbReference type="NCBI Taxonomy" id="1278244"/>
    <lineage>
        <taxon>Bacteria</taxon>
        <taxon>Pseudomonadati</taxon>
        <taxon>Pseudomonadota</taxon>
        <taxon>Gammaproteobacteria</taxon>
        <taxon>Vibrionales</taxon>
        <taxon>Vibrionaceae</taxon>
        <taxon>Veronia</taxon>
    </lineage>
</organism>
<comment type="caution">
    <text evidence="1">The sequence shown here is derived from an EMBL/GenBank/DDBJ whole genome shotgun (WGS) entry which is preliminary data.</text>
</comment>
<dbReference type="Pfam" id="PF07386">
    <property type="entry name" value="DUF1499"/>
    <property type="match status" value="1"/>
</dbReference>
<name>A0A4Q0YM37_9GAMM</name>
<protein>
    <recommendedName>
        <fullName evidence="3">DUF1499 domain-containing protein</fullName>
    </recommendedName>
</protein>
<dbReference type="EMBL" id="PEIB01000037">
    <property type="protein sequence ID" value="RXJ71445.1"/>
    <property type="molecule type" value="Genomic_DNA"/>
</dbReference>
<reference evidence="1 2" key="1">
    <citation type="submission" date="2017-10" db="EMBL/GenBank/DDBJ databases">
        <title>Nyctiphanis sp. nov., isolated from the stomach of the euphausiid Nyctiphanes simplex (Hansen, 1911) in the Gulf of California.</title>
        <authorList>
            <person name="Gomez-Gil B."/>
            <person name="Aguilar-Mendez M."/>
            <person name="Lopez-Cortes A."/>
            <person name="Gomez-Gutierrez J."/>
            <person name="Roque A."/>
            <person name="Lang E."/>
            <person name="Gonzalez-Castillo A."/>
        </authorList>
    </citation>
    <scope>NUCLEOTIDE SEQUENCE [LARGE SCALE GENOMIC DNA]</scope>
    <source>
        <strain evidence="1 2">CAIM 600</strain>
    </source>
</reference>
<sequence>MIRFVAPTFAVVAISGLLTGCVSGEKTMADKSMQPCGYKPNCVSTQDERQKYTLSPFLLSSESDIESIKTAALTLPGAKLAEQEEDYLRIECTSRFLRFVDDLELRIDQGKLIVRSQSRLGYSDFGVNRARADALRAALANKGLLK</sequence>
<dbReference type="PROSITE" id="PS51257">
    <property type="entry name" value="PROKAR_LIPOPROTEIN"/>
    <property type="match status" value="1"/>
</dbReference>
<dbReference type="OrthoDB" id="9793534at2"/>
<evidence type="ECO:0008006" key="3">
    <source>
        <dbReference type="Google" id="ProtNLM"/>
    </source>
</evidence>
<dbReference type="RefSeq" id="WP_129123869.1">
    <property type="nucleotide sequence ID" value="NZ_PEIB01000037.1"/>
</dbReference>
<proteinExistence type="predicted"/>
<gene>
    <name evidence="1" type="ORF">CS022_20920</name>
</gene>
<evidence type="ECO:0000313" key="2">
    <source>
        <dbReference type="Proteomes" id="UP000290287"/>
    </source>
</evidence>
<dbReference type="PIRSF" id="PIRSF026426">
    <property type="entry name" value="DUF1499"/>
    <property type="match status" value="1"/>
</dbReference>
<dbReference type="PANTHER" id="PTHR34801">
    <property type="entry name" value="EXPRESSED PROTEIN"/>
    <property type="match status" value="1"/>
</dbReference>
<dbReference type="InterPro" id="IPR010865">
    <property type="entry name" value="DUF1499"/>
</dbReference>
<dbReference type="AlphaFoldDB" id="A0A4Q0YM37"/>
<accession>A0A4Q0YM37</accession>